<feature type="transmembrane region" description="Helical" evidence="1">
    <location>
        <begin position="167"/>
        <end position="184"/>
    </location>
</feature>
<feature type="transmembrane region" description="Helical" evidence="1">
    <location>
        <begin position="12"/>
        <end position="36"/>
    </location>
</feature>
<comment type="caution">
    <text evidence="2">The sequence shown here is derived from an EMBL/GenBank/DDBJ whole genome shotgun (WGS) entry which is preliminary data.</text>
</comment>
<sequence>MDIQVLPKKLFLKLLGVVLVLLVLNIISILFNVHYIQPQIEDLQQVFGFNYIKFLVDLFDFNLEKNVPTFFSALLLILCSFFLFLIGKSERVIHRKYVPWYGLSAVFLFLSIDEMTSIHELLISTTKAQLNVSGLFFFAWVIPYGIALLVLMVVYYKFIVGLPKRTVRLFVFSGIVFITGALIIEMPEGWVAENYGFYSPLFYILYTCEEFLEMLGLIIFIYALTSYKSFSLKIS</sequence>
<protein>
    <recommendedName>
        <fullName evidence="4">Frag1/DRAM/Sfk1 family protein</fullName>
    </recommendedName>
</protein>
<feature type="transmembrane region" description="Helical" evidence="1">
    <location>
        <begin position="67"/>
        <end position="86"/>
    </location>
</feature>
<feature type="transmembrane region" description="Helical" evidence="1">
    <location>
        <begin position="98"/>
        <end position="115"/>
    </location>
</feature>
<keyword evidence="1" id="KW-1133">Transmembrane helix</keyword>
<evidence type="ECO:0000256" key="1">
    <source>
        <dbReference type="SAM" id="Phobius"/>
    </source>
</evidence>
<gene>
    <name evidence="2" type="ORF">HPE56_13560</name>
</gene>
<keyword evidence="1" id="KW-0812">Transmembrane</keyword>
<feature type="transmembrane region" description="Helical" evidence="1">
    <location>
        <begin position="204"/>
        <end position="225"/>
    </location>
</feature>
<name>A0ABR7V3A5_9FLAO</name>
<evidence type="ECO:0000313" key="2">
    <source>
        <dbReference type="EMBL" id="MBD0778825.1"/>
    </source>
</evidence>
<evidence type="ECO:0000313" key="3">
    <source>
        <dbReference type="Proteomes" id="UP001166021"/>
    </source>
</evidence>
<organism evidence="2 3">
    <name type="scientific">Maribacter aquimaris</name>
    <dbReference type="NCBI Taxonomy" id="2737171"/>
    <lineage>
        <taxon>Bacteria</taxon>
        <taxon>Pseudomonadati</taxon>
        <taxon>Bacteroidota</taxon>
        <taxon>Flavobacteriia</taxon>
        <taxon>Flavobacteriales</taxon>
        <taxon>Flavobacteriaceae</taxon>
        <taxon>Maribacter</taxon>
    </lineage>
</organism>
<feature type="transmembrane region" description="Helical" evidence="1">
    <location>
        <begin position="135"/>
        <end position="155"/>
    </location>
</feature>
<proteinExistence type="predicted"/>
<evidence type="ECO:0008006" key="4">
    <source>
        <dbReference type="Google" id="ProtNLM"/>
    </source>
</evidence>
<dbReference type="Proteomes" id="UP001166021">
    <property type="component" value="Unassembled WGS sequence"/>
</dbReference>
<dbReference type="RefSeq" id="WP_188244286.1">
    <property type="nucleotide sequence ID" value="NZ_JABTCF010000008.1"/>
</dbReference>
<dbReference type="EMBL" id="JABTCF010000008">
    <property type="protein sequence ID" value="MBD0778825.1"/>
    <property type="molecule type" value="Genomic_DNA"/>
</dbReference>
<accession>A0ABR7V3A5</accession>
<keyword evidence="1" id="KW-0472">Membrane</keyword>
<keyword evidence="3" id="KW-1185">Reference proteome</keyword>
<reference evidence="2" key="1">
    <citation type="submission" date="2020-05" db="EMBL/GenBank/DDBJ databases">
        <title>The draft genome sequence of Maribacter sp. ANRC-HE7.</title>
        <authorList>
            <person name="Mu L."/>
        </authorList>
    </citation>
    <scope>NUCLEOTIDE SEQUENCE</scope>
    <source>
        <strain evidence="2">ANRC-HE7</strain>
    </source>
</reference>